<protein>
    <submittedName>
        <fullName evidence="2">Alpha/beta hydrolase</fullName>
    </submittedName>
</protein>
<accession>A0ABW8K577</accession>
<dbReference type="RefSeq" id="WP_379986925.1">
    <property type="nucleotide sequence ID" value="NZ_JADIKD010000008.1"/>
</dbReference>
<dbReference type="Pfam" id="PF00561">
    <property type="entry name" value="Abhydrolase_1"/>
    <property type="match status" value="1"/>
</dbReference>
<gene>
    <name evidence="2" type="ORF">ISS97_07300</name>
</gene>
<proteinExistence type="predicted"/>
<dbReference type="EMBL" id="JADIKD010000008">
    <property type="protein sequence ID" value="MFK2917063.1"/>
    <property type="molecule type" value="Genomic_DNA"/>
</dbReference>
<keyword evidence="2" id="KW-0378">Hydrolase</keyword>
<organism evidence="2 3">
    <name type="scientific">Dyella koreensis</name>
    <dbReference type="NCBI Taxonomy" id="311235"/>
    <lineage>
        <taxon>Bacteria</taxon>
        <taxon>Pseudomonadati</taxon>
        <taxon>Pseudomonadota</taxon>
        <taxon>Gammaproteobacteria</taxon>
        <taxon>Lysobacterales</taxon>
        <taxon>Rhodanobacteraceae</taxon>
        <taxon>Dyella</taxon>
    </lineage>
</organism>
<reference evidence="2 3" key="1">
    <citation type="submission" date="2020-10" db="EMBL/GenBank/DDBJ databases">
        <title>Phylogeny of dyella-like bacteria.</title>
        <authorList>
            <person name="Fu J."/>
        </authorList>
    </citation>
    <scope>NUCLEOTIDE SEQUENCE [LARGE SCALE GENOMIC DNA]</scope>
    <source>
        <strain evidence="2 3">BB4</strain>
    </source>
</reference>
<dbReference type="Proteomes" id="UP001620408">
    <property type="component" value="Unassembled WGS sequence"/>
</dbReference>
<evidence type="ECO:0000313" key="2">
    <source>
        <dbReference type="EMBL" id="MFK2917063.1"/>
    </source>
</evidence>
<dbReference type="InterPro" id="IPR029058">
    <property type="entry name" value="AB_hydrolase_fold"/>
</dbReference>
<dbReference type="PANTHER" id="PTHR46438">
    <property type="entry name" value="ALPHA/BETA-HYDROLASES SUPERFAMILY PROTEIN"/>
    <property type="match status" value="1"/>
</dbReference>
<comment type="caution">
    <text evidence="2">The sequence shown here is derived from an EMBL/GenBank/DDBJ whole genome shotgun (WGS) entry which is preliminary data.</text>
</comment>
<name>A0ABW8K577_9GAMM</name>
<keyword evidence="3" id="KW-1185">Reference proteome</keyword>
<feature type="domain" description="AB hydrolase-1" evidence="1">
    <location>
        <begin position="69"/>
        <end position="189"/>
    </location>
</feature>
<dbReference type="SUPFAM" id="SSF53474">
    <property type="entry name" value="alpha/beta-Hydrolases"/>
    <property type="match status" value="1"/>
</dbReference>
<sequence>MRSKGARSWTWLRRLALGLLTLLVVLGVSGALFNALAVAHYRRAASPPGKLYAVNGHLMHLYCAGEGEPTLVLESGMGEDFTSWGKIQPVLSNSTRTCSYDRAGLGWSDPQPGHRDSASIADQLHELLRQAGITGPVVLMGHSAGGLHIRAYASRYSNSVAGLIFVDSSSPTQYRDAPYMAVMSQHSAFEYSAMKTLMTLGVFRTMGQCTAVPKGLEAYAGWIKANTCVPAQVTAYQREASDLGSSLSEAARTGPYGDLPILVFSRDTRIPRPPQIPAVITAVQWQQAEAAHDAQQEAIKQLSTHGRRIIATGSAHYIQLERPDLLNREVAAFMREVHAGSKQGDNVSTIYE</sequence>
<dbReference type="GO" id="GO:0016787">
    <property type="term" value="F:hydrolase activity"/>
    <property type="evidence" value="ECO:0007669"/>
    <property type="project" value="UniProtKB-KW"/>
</dbReference>
<evidence type="ECO:0000313" key="3">
    <source>
        <dbReference type="Proteomes" id="UP001620408"/>
    </source>
</evidence>
<dbReference type="InterPro" id="IPR000073">
    <property type="entry name" value="AB_hydrolase_1"/>
</dbReference>
<evidence type="ECO:0000259" key="1">
    <source>
        <dbReference type="Pfam" id="PF00561"/>
    </source>
</evidence>
<dbReference type="Gene3D" id="3.40.50.1820">
    <property type="entry name" value="alpha/beta hydrolase"/>
    <property type="match status" value="1"/>
</dbReference>